<dbReference type="EMBL" id="JASBWT010000001">
    <property type="protein sequence ID" value="KAJ9108963.1"/>
    <property type="molecule type" value="Genomic_DNA"/>
</dbReference>
<sequence length="268" mass="29908">MLSNPQLVRQLSAELASSPQTISHLNFVREHSTLPSANLSQLAKAFGGSKFSHVSSLSLTFQRHTIKQGSIDGMTSVTGPVAMSDATQFPRVNTELDRALIRQVQEMSIRSITPMSAMLYSRTNPGPRPYDTMSITHSLRRNLLNSNKKSSYCGCSGLNMTDGEWEVNPKLTRVLGIVHGTREYAQVAYRQAEVELQRLHQAKSTNHHYAFSPVSSRAQGHRFDQEEVSLSDDYESDDSANPSVSPSRWCVLIKGLRQAMEQWKKNAL</sequence>
<keyword evidence="2" id="KW-1185">Reference proteome</keyword>
<protein>
    <submittedName>
        <fullName evidence="1">Uncharacterized protein</fullName>
    </submittedName>
</protein>
<gene>
    <name evidence="1" type="ORF">QFC21_000286</name>
</gene>
<name>A0ACC2WC73_9TREE</name>
<reference evidence="1" key="1">
    <citation type="submission" date="2023-04" db="EMBL/GenBank/DDBJ databases">
        <title>Draft Genome sequencing of Naganishia species isolated from polar environments using Oxford Nanopore Technology.</title>
        <authorList>
            <person name="Leo P."/>
            <person name="Venkateswaran K."/>
        </authorList>
    </citation>
    <scope>NUCLEOTIDE SEQUENCE</scope>
    <source>
        <strain evidence="1">MNA-CCFEE 5423</strain>
    </source>
</reference>
<proteinExistence type="predicted"/>
<comment type="caution">
    <text evidence="1">The sequence shown here is derived from an EMBL/GenBank/DDBJ whole genome shotgun (WGS) entry which is preliminary data.</text>
</comment>
<dbReference type="Proteomes" id="UP001227268">
    <property type="component" value="Unassembled WGS sequence"/>
</dbReference>
<organism evidence="1 2">
    <name type="scientific">Naganishia friedmannii</name>
    <dbReference type="NCBI Taxonomy" id="89922"/>
    <lineage>
        <taxon>Eukaryota</taxon>
        <taxon>Fungi</taxon>
        <taxon>Dikarya</taxon>
        <taxon>Basidiomycota</taxon>
        <taxon>Agaricomycotina</taxon>
        <taxon>Tremellomycetes</taxon>
        <taxon>Filobasidiales</taxon>
        <taxon>Filobasidiaceae</taxon>
        <taxon>Naganishia</taxon>
    </lineage>
</organism>
<evidence type="ECO:0000313" key="2">
    <source>
        <dbReference type="Proteomes" id="UP001227268"/>
    </source>
</evidence>
<evidence type="ECO:0000313" key="1">
    <source>
        <dbReference type="EMBL" id="KAJ9108963.1"/>
    </source>
</evidence>
<accession>A0ACC2WC73</accession>